<evidence type="ECO:0000313" key="9">
    <source>
        <dbReference type="Proteomes" id="UP000301870"/>
    </source>
</evidence>
<feature type="transmembrane region" description="Helical" evidence="7">
    <location>
        <begin position="85"/>
        <end position="107"/>
    </location>
</feature>
<keyword evidence="6 7" id="KW-0472">Membrane</keyword>
<comment type="subcellular location">
    <subcellularLocation>
        <location evidence="1">Membrane</location>
    </subcellularLocation>
</comment>
<evidence type="ECO:0000256" key="1">
    <source>
        <dbReference type="ARBA" id="ARBA00004370"/>
    </source>
</evidence>
<sequence length="296" mass="32048">MASPPKISLYVGCMNAINTVAHILMGGALFLTFALADGNDPALYKAHACMTILGVTLLCSQAILSVNPYVGFEDNFMYPQKSKTYWLIQILGSVLVLIGACIGIALVSETTFGFELPFPTPGLVLVQHLQTSHGIIGLLVLLLAAVSLFTLLWSQALLSVNPQKGFEHNFVYPKKSQKYWIIQIIGHATAFSGTYLGISAVSESREHIINGVSVQHLGTTHGLMGLVIMLLTAVNLVGASANLLKEQPINGYMNTLYVVVGTVTLIMAYIVICMHFFFSTTPLGYDSSLDFKTNNK</sequence>
<keyword evidence="2" id="KW-0813">Transport</keyword>
<feature type="transmembrane region" description="Helical" evidence="7">
    <location>
        <begin position="256"/>
        <end position="278"/>
    </location>
</feature>
<keyword evidence="4" id="KW-0249">Electron transport</keyword>
<dbReference type="Proteomes" id="UP000301870">
    <property type="component" value="Chromosome 1"/>
</dbReference>
<reference evidence="10" key="1">
    <citation type="submission" date="2025-08" db="UniProtKB">
        <authorList>
            <consortium name="RefSeq"/>
        </authorList>
    </citation>
    <scope>IDENTIFICATION</scope>
    <source>
        <strain evidence="10">Ishihara</strain>
        <tissue evidence="10">Whole body</tissue>
    </source>
</reference>
<dbReference type="AlphaFoldDB" id="A0A9J7DUS3"/>
<proteinExistence type="predicted"/>
<evidence type="ECO:0000256" key="4">
    <source>
        <dbReference type="ARBA" id="ARBA00022982"/>
    </source>
</evidence>
<dbReference type="KEGG" id="sliu:111349692"/>
<evidence type="ECO:0000259" key="8">
    <source>
        <dbReference type="Pfam" id="PF03188"/>
    </source>
</evidence>
<dbReference type="Gene3D" id="1.20.120.1770">
    <property type="match status" value="1"/>
</dbReference>
<evidence type="ECO:0000313" key="10">
    <source>
        <dbReference type="RefSeq" id="XP_022816667.1"/>
    </source>
</evidence>
<dbReference type="RefSeq" id="XP_022816667.1">
    <property type="nucleotide sequence ID" value="XM_022960899.1"/>
</dbReference>
<dbReference type="OrthoDB" id="432881at2759"/>
<evidence type="ECO:0000256" key="5">
    <source>
        <dbReference type="ARBA" id="ARBA00022989"/>
    </source>
</evidence>
<dbReference type="GO" id="GO:0016020">
    <property type="term" value="C:membrane"/>
    <property type="evidence" value="ECO:0007669"/>
    <property type="project" value="UniProtKB-SubCell"/>
</dbReference>
<feature type="transmembrane region" description="Helical" evidence="7">
    <location>
        <begin position="42"/>
        <end position="64"/>
    </location>
</feature>
<feature type="domain" description="Cytochrome b561" evidence="8">
    <location>
        <begin position="47"/>
        <end position="150"/>
    </location>
</feature>
<keyword evidence="9" id="KW-1185">Reference proteome</keyword>
<dbReference type="InterPro" id="IPR006593">
    <property type="entry name" value="Cyt_b561/ferric_Rdtase_TM"/>
</dbReference>
<keyword evidence="3 7" id="KW-0812">Transmembrane</keyword>
<feature type="transmembrane region" description="Helical" evidence="7">
    <location>
        <begin position="179"/>
        <end position="202"/>
    </location>
</feature>
<evidence type="ECO:0000256" key="2">
    <source>
        <dbReference type="ARBA" id="ARBA00022448"/>
    </source>
</evidence>
<organism evidence="9 10">
    <name type="scientific">Spodoptera litura</name>
    <name type="common">Asian cotton leafworm</name>
    <dbReference type="NCBI Taxonomy" id="69820"/>
    <lineage>
        <taxon>Eukaryota</taxon>
        <taxon>Metazoa</taxon>
        <taxon>Ecdysozoa</taxon>
        <taxon>Arthropoda</taxon>
        <taxon>Hexapoda</taxon>
        <taxon>Insecta</taxon>
        <taxon>Pterygota</taxon>
        <taxon>Neoptera</taxon>
        <taxon>Endopterygota</taxon>
        <taxon>Lepidoptera</taxon>
        <taxon>Glossata</taxon>
        <taxon>Ditrysia</taxon>
        <taxon>Noctuoidea</taxon>
        <taxon>Noctuidae</taxon>
        <taxon>Amphipyrinae</taxon>
        <taxon>Spodoptera</taxon>
    </lineage>
</organism>
<dbReference type="Pfam" id="PF03188">
    <property type="entry name" value="Cytochrom_B561"/>
    <property type="match status" value="1"/>
</dbReference>
<feature type="transmembrane region" description="Helical" evidence="7">
    <location>
        <begin position="135"/>
        <end position="158"/>
    </location>
</feature>
<accession>A0A9J7DUS3</accession>
<evidence type="ECO:0000256" key="6">
    <source>
        <dbReference type="ARBA" id="ARBA00023136"/>
    </source>
</evidence>
<evidence type="ECO:0000256" key="3">
    <source>
        <dbReference type="ARBA" id="ARBA00022692"/>
    </source>
</evidence>
<protein>
    <submittedName>
        <fullName evidence="10">Uncharacterized protein LOC111349692</fullName>
    </submittedName>
</protein>
<keyword evidence="5 7" id="KW-1133">Transmembrane helix</keyword>
<feature type="transmembrane region" description="Helical" evidence="7">
    <location>
        <begin position="7"/>
        <end position="36"/>
    </location>
</feature>
<evidence type="ECO:0000256" key="7">
    <source>
        <dbReference type="SAM" id="Phobius"/>
    </source>
</evidence>
<gene>
    <name evidence="10" type="primary">LOC111349692</name>
</gene>
<name>A0A9J7DUS3_SPOLT</name>
<dbReference type="GeneID" id="111349692"/>
<feature type="transmembrane region" description="Helical" evidence="7">
    <location>
        <begin position="222"/>
        <end position="244"/>
    </location>
</feature>